<gene>
    <name evidence="2" type="ORF">LZ495_07020</name>
</gene>
<evidence type="ECO:0000256" key="1">
    <source>
        <dbReference type="SAM" id="MobiDB-lite"/>
    </source>
</evidence>
<accession>A0AA41PWF5</accession>
<dbReference type="Proteomes" id="UP001165378">
    <property type="component" value="Unassembled WGS sequence"/>
</dbReference>
<organism evidence="2 3">
    <name type="scientific">Yinghuangia soli</name>
    <dbReference type="NCBI Taxonomy" id="2908204"/>
    <lineage>
        <taxon>Bacteria</taxon>
        <taxon>Bacillati</taxon>
        <taxon>Actinomycetota</taxon>
        <taxon>Actinomycetes</taxon>
        <taxon>Kitasatosporales</taxon>
        <taxon>Streptomycetaceae</taxon>
        <taxon>Yinghuangia</taxon>
    </lineage>
</organism>
<sequence length="177" mass="19731">MSEGDRVHDPIDPAFPYGGMFLLLEPFMRTSATRIPPAMGPSAWELAQRFAGLHQTMTIYFGQDGIAYDHPLAAHPDAEDADLVAAMVADHHRQLMCSWRFPQLVAQCAEALAVFTDDDSLARFFAGELHTAYCASWTEWITLLRDSLTDHLRHEHGPVGWTGGRAQRQATRTNHGT</sequence>
<feature type="region of interest" description="Disordered" evidence="1">
    <location>
        <begin position="156"/>
        <end position="177"/>
    </location>
</feature>
<evidence type="ECO:0000313" key="2">
    <source>
        <dbReference type="EMBL" id="MCF2526968.1"/>
    </source>
</evidence>
<comment type="caution">
    <text evidence="2">The sequence shown here is derived from an EMBL/GenBank/DDBJ whole genome shotgun (WGS) entry which is preliminary data.</text>
</comment>
<dbReference type="AlphaFoldDB" id="A0AA41PWF5"/>
<reference evidence="2" key="1">
    <citation type="submission" date="2022-01" db="EMBL/GenBank/DDBJ databases">
        <title>Genome-Based Taxonomic Classification of the Phylum Actinobacteria.</title>
        <authorList>
            <person name="Gao Y."/>
        </authorList>
    </citation>
    <scope>NUCLEOTIDE SEQUENCE</scope>
    <source>
        <strain evidence="2">KLBMP 8922</strain>
    </source>
</reference>
<feature type="compositionally biased region" description="Polar residues" evidence="1">
    <location>
        <begin position="168"/>
        <end position="177"/>
    </location>
</feature>
<keyword evidence="3" id="KW-1185">Reference proteome</keyword>
<name>A0AA41PWF5_9ACTN</name>
<dbReference type="EMBL" id="JAKFHA010000003">
    <property type="protein sequence ID" value="MCF2526968.1"/>
    <property type="molecule type" value="Genomic_DNA"/>
</dbReference>
<proteinExistence type="predicted"/>
<evidence type="ECO:0000313" key="3">
    <source>
        <dbReference type="Proteomes" id="UP001165378"/>
    </source>
</evidence>
<protein>
    <submittedName>
        <fullName evidence="2">Uncharacterized protein</fullName>
    </submittedName>
</protein>
<dbReference type="RefSeq" id="WP_235051122.1">
    <property type="nucleotide sequence ID" value="NZ_JAKFHA010000003.1"/>
</dbReference>